<dbReference type="AlphaFoldDB" id="A0A0F9NWS4"/>
<evidence type="ECO:0000313" key="1">
    <source>
        <dbReference type="EMBL" id="KKM93295.1"/>
    </source>
</evidence>
<dbReference type="EMBL" id="LAZR01006284">
    <property type="protein sequence ID" value="KKM93295.1"/>
    <property type="molecule type" value="Genomic_DNA"/>
</dbReference>
<comment type="caution">
    <text evidence="1">The sequence shown here is derived from an EMBL/GenBank/DDBJ whole genome shotgun (WGS) entry which is preliminary data.</text>
</comment>
<proteinExistence type="predicted"/>
<organism evidence="1">
    <name type="scientific">marine sediment metagenome</name>
    <dbReference type="NCBI Taxonomy" id="412755"/>
    <lineage>
        <taxon>unclassified sequences</taxon>
        <taxon>metagenomes</taxon>
        <taxon>ecological metagenomes</taxon>
    </lineage>
</organism>
<protein>
    <submittedName>
        <fullName evidence="1">Uncharacterized protein</fullName>
    </submittedName>
</protein>
<gene>
    <name evidence="1" type="ORF">LCGC14_1209700</name>
</gene>
<accession>A0A0F9NWS4</accession>
<sequence length="52" mass="6316">MVGVSVLRSCQRRRENMEELEMKRLTKSKRELLRKAIQREKRKRAEADSTKR</sequence>
<name>A0A0F9NWS4_9ZZZZ</name>
<reference evidence="1" key="1">
    <citation type="journal article" date="2015" name="Nature">
        <title>Complex archaea that bridge the gap between prokaryotes and eukaryotes.</title>
        <authorList>
            <person name="Spang A."/>
            <person name="Saw J.H."/>
            <person name="Jorgensen S.L."/>
            <person name="Zaremba-Niedzwiedzka K."/>
            <person name="Martijn J."/>
            <person name="Lind A.E."/>
            <person name="van Eijk R."/>
            <person name="Schleper C."/>
            <person name="Guy L."/>
            <person name="Ettema T.J."/>
        </authorList>
    </citation>
    <scope>NUCLEOTIDE SEQUENCE</scope>
</reference>